<dbReference type="SUPFAM" id="SSF55729">
    <property type="entry name" value="Acyl-CoA N-acyltransferases (Nat)"/>
    <property type="match status" value="2"/>
</dbReference>
<keyword evidence="3" id="KW-1185">Reference proteome</keyword>
<evidence type="ECO:0000313" key="2">
    <source>
        <dbReference type="EMBL" id="KTD68958.1"/>
    </source>
</evidence>
<dbReference type="OrthoDB" id="5355033at2"/>
<dbReference type="EMBL" id="LNYY01000019">
    <property type="protein sequence ID" value="KTD68958.1"/>
    <property type="molecule type" value="Genomic_DNA"/>
</dbReference>
<dbReference type="Gene3D" id="3.40.630.30">
    <property type="match status" value="2"/>
</dbReference>
<name>A0A0W0ZJ95_9GAMM</name>
<dbReference type="PANTHER" id="PTHR43451">
    <property type="entry name" value="ACETYLTRANSFERASE (GNAT) FAMILY PROTEIN"/>
    <property type="match status" value="1"/>
</dbReference>
<dbReference type="InterPro" id="IPR016181">
    <property type="entry name" value="Acyl_CoA_acyltransferase"/>
</dbReference>
<dbReference type="PANTHER" id="PTHR43451:SF1">
    <property type="entry name" value="ACETYLTRANSFERASE"/>
    <property type="match status" value="1"/>
</dbReference>
<gene>
    <name evidence="2" type="ORF">Lste_2116</name>
</gene>
<feature type="domain" description="N-acetyltransferase" evidence="1">
    <location>
        <begin position="168"/>
        <end position="319"/>
    </location>
</feature>
<protein>
    <submittedName>
        <fullName evidence="2">GNAT family acetyltransferase</fullName>
    </submittedName>
</protein>
<dbReference type="PROSITE" id="PS51186">
    <property type="entry name" value="GNAT"/>
    <property type="match status" value="2"/>
</dbReference>
<sequence>MYKEAHIRIREIKAEDLEVIVNLFKETVHHVNAKDYTSEQLLVWAPHHIHHSDNRWKSLLDNIAYLVEIDDVIVGFADITIEGYLDRLFVHKDYQRQGIASQLVKKLESHLFLQGVKKITTEASITAKPFFERMGYLVVKEQNKPRPGGVKLTNFLMEKRLDSRPIKIDLLKNHPNTIPELAAIWHQILGSIWVPDIPVERVVARFQEHLNENKLPLTFVAFCDGKPVGMCSLRDNDGIRPDLAPWLGSLVVHPDYQREGIAIKLINAIKLKAKQLGFSHLYLFAFDPTLPNYYSKLGWNKIGMDKFKGHDVNVMDINL</sequence>
<dbReference type="Pfam" id="PF00583">
    <property type="entry name" value="Acetyltransf_1"/>
    <property type="match status" value="1"/>
</dbReference>
<dbReference type="Proteomes" id="UP000054926">
    <property type="component" value="Unassembled WGS sequence"/>
</dbReference>
<reference evidence="2 3" key="1">
    <citation type="submission" date="2015-11" db="EMBL/GenBank/DDBJ databases">
        <title>Genomic analysis of 38 Legionella species identifies large and diverse effector repertoires.</title>
        <authorList>
            <person name="Burstein D."/>
            <person name="Amaro F."/>
            <person name="Zusman T."/>
            <person name="Lifshitz Z."/>
            <person name="Cohen O."/>
            <person name="Gilbert J.A."/>
            <person name="Pupko T."/>
            <person name="Shuman H.A."/>
            <person name="Segal G."/>
        </authorList>
    </citation>
    <scope>NUCLEOTIDE SEQUENCE [LARGE SCALE GENOMIC DNA]</scope>
    <source>
        <strain evidence="2 3">IMVS3376</strain>
    </source>
</reference>
<organism evidence="2 3">
    <name type="scientific">Legionella steelei</name>
    <dbReference type="NCBI Taxonomy" id="947033"/>
    <lineage>
        <taxon>Bacteria</taxon>
        <taxon>Pseudomonadati</taxon>
        <taxon>Pseudomonadota</taxon>
        <taxon>Gammaproteobacteria</taxon>
        <taxon>Legionellales</taxon>
        <taxon>Legionellaceae</taxon>
        <taxon>Legionella</taxon>
    </lineage>
</organism>
<dbReference type="GO" id="GO:0016747">
    <property type="term" value="F:acyltransferase activity, transferring groups other than amino-acyl groups"/>
    <property type="evidence" value="ECO:0007669"/>
    <property type="project" value="InterPro"/>
</dbReference>
<dbReference type="Pfam" id="PF13673">
    <property type="entry name" value="Acetyltransf_10"/>
    <property type="match status" value="1"/>
</dbReference>
<dbReference type="InterPro" id="IPR000182">
    <property type="entry name" value="GNAT_dom"/>
</dbReference>
<dbReference type="PATRIC" id="fig|947033.5.peg.2242"/>
<dbReference type="AlphaFoldDB" id="A0A0W0ZJ95"/>
<dbReference type="InterPro" id="IPR052564">
    <property type="entry name" value="N-acetyltrans/Recomb-assoc"/>
</dbReference>
<evidence type="ECO:0000259" key="1">
    <source>
        <dbReference type="PROSITE" id="PS51186"/>
    </source>
</evidence>
<dbReference type="STRING" id="947033.Lste_2116"/>
<dbReference type="CDD" id="cd04301">
    <property type="entry name" value="NAT_SF"/>
    <property type="match status" value="2"/>
</dbReference>
<evidence type="ECO:0000313" key="3">
    <source>
        <dbReference type="Proteomes" id="UP000054926"/>
    </source>
</evidence>
<proteinExistence type="predicted"/>
<keyword evidence="2" id="KW-0808">Transferase</keyword>
<comment type="caution">
    <text evidence="2">The sequence shown here is derived from an EMBL/GenBank/DDBJ whole genome shotgun (WGS) entry which is preliminary data.</text>
</comment>
<accession>A0A0W0ZJ95</accession>
<feature type="domain" description="N-acetyltransferase" evidence="1">
    <location>
        <begin position="7"/>
        <end position="162"/>
    </location>
</feature>